<protein>
    <recommendedName>
        <fullName evidence="2">ABM domain-containing protein</fullName>
    </recommendedName>
</protein>
<gene>
    <name evidence="1" type="ORF">AVDCRST_MAG12-2713</name>
</gene>
<accession>A0A6J4SKY2</accession>
<reference evidence="1" key="1">
    <citation type="submission" date="2020-02" db="EMBL/GenBank/DDBJ databases">
        <authorList>
            <person name="Meier V. D."/>
        </authorList>
    </citation>
    <scope>NUCLEOTIDE SEQUENCE</scope>
    <source>
        <strain evidence="1">AVDCRST_MAG12</strain>
    </source>
</reference>
<sequence>MVTKGFAFLLKAKPGKEQELEDFLKAAEPLAEAEPDTTTWFAYKVDDETYGIFDGFLDDAGRQAHAEGMIATGLMARADELLMETPELTKVDILASKLTRGPVEKMMGQDQEMMGQKMMGQDR</sequence>
<dbReference type="SUPFAM" id="SSF54909">
    <property type="entry name" value="Dimeric alpha+beta barrel"/>
    <property type="match status" value="1"/>
</dbReference>
<proteinExistence type="predicted"/>
<dbReference type="EMBL" id="CADCVK010000387">
    <property type="protein sequence ID" value="CAA9501920.1"/>
    <property type="molecule type" value="Genomic_DNA"/>
</dbReference>
<organism evidence="1">
    <name type="scientific">uncultured Rubrobacteraceae bacterium</name>
    <dbReference type="NCBI Taxonomy" id="349277"/>
    <lineage>
        <taxon>Bacteria</taxon>
        <taxon>Bacillati</taxon>
        <taxon>Actinomycetota</taxon>
        <taxon>Rubrobacteria</taxon>
        <taxon>Rubrobacterales</taxon>
        <taxon>Rubrobacteraceae</taxon>
        <taxon>environmental samples</taxon>
    </lineage>
</organism>
<dbReference type="Gene3D" id="3.30.70.100">
    <property type="match status" value="1"/>
</dbReference>
<evidence type="ECO:0008006" key="2">
    <source>
        <dbReference type="Google" id="ProtNLM"/>
    </source>
</evidence>
<dbReference type="AlphaFoldDB" id="A0A6J4SKY2"/>
<name>A0A6J4SKY2_9ACTN</name>
<dbReference type="InterPro" id="IPR011008">
    <property type="entry name" value="Dimeric_a/b-barrel"/>
</dbReference>
<evidence type="ECO:0000313" key="1">
    <source>
        <dbReference type="EMBL" id="CAA9501920.1"/>
    </source>
</evidence>